<proteinExistence type="predicted"/>
<protein>
    <submittedName>
        <fullName evidence="1">Uncharacterized protein</fullName>
    </submittedName>
</protein>
<reference evidence="1" key="1">
    <citation type="submission" date="2020-12" db="EMBL/GenBank/DDBJ databases">
        <title>Bacterial novel species Mucilaginibacter sp. SD-g isolated from soil.</title>
        <authorList>
            <person name="Jung H.-Y."/>
        </authorList>
    </citation>
    <scope>NUCLEOTIDE SEQUENCE</scope>
    <source>
        <strain evidence="1">SD-g</strain>
    </source>
</reference>
<gene>
    <name evidence="1" type="ORF">I5M19_15040</name>
</gene>
<evidence type="ECO:0000313" key="1">
    <source>
        <dbReference type="EMBL" id="MBK0380637.1"/>
    </source>
</evidence>
<accession>A0A934PVX6</accession>
<dbReference type="RefSeq" id="WP_200067180.1">
    <property type="nucleotide sequence ID" value="NZ_JAEHFW010000003.1"/>
</dbReference>
<keyword evidence="2" id="KW-1185">Reference proteome</keyword>
<dbReference type="Proteomes" id="UP000613193">
    <property type="component" value="Unassembled WGS sequence"/>
</dbReference>
<comment type="caution">
    <text evidence="1">The sequence shown here is derived from an EMBL/GenBank/DDBJ whole genome shotgun (WGS) entry which is preliminary data.</text>
</comment>
<dbReference type="EMBL" id="JAEHFW010000003">
    <property type="protein sequence ID" value="MBK0380637.1"/>
    <property type="molecule type" value="Genomic_DNA"/>
</dbReference>
<dbReference type="AlphaFoldDB" id="A0A934PVX6"/>
<organism evidence="1 2">
    <name type="scientific">Mucilaginibacter segetis</name>
    <dbReference type="NCBI Taxonomy" id="2793071"/>
    <lineage>
        <taxon>Bacteria</taxon>
        <taxon>Pseudomonadati</taxon>
        <taxon>Bacteroidota</taxon>
        <taxon>Sphingobacteriia</taxon>
        <taxon>Sphingobacteriales</taxon>
        <taxon>Sphingobacteriaceae</taxon>
        <taxon>Mucilaginibacter</taxon>
    </lineage>
</organism>
<name>A0A934PVX6_9SPHI</name>
<sequence length="313" mass="36258">MKSILHPHNRSVLFILLLAIITISACNTETKKEETKDARPSFKSVFGRRFTEVRRNFKSGLSFNNEGYQLEPNWHFSFPSDDSVNIYNPKRKMFVNAPVLFDHDSIFNIAWAWLRLRKLSHDSIIFQVMKVEDRALLRERSTVFMTMYADDYIKNTLHTDAAHLIKPNHLDTLFIRKKVEESIKDSTKAFAARQPVTLTSKNKLLTVERISNTDAYKSSNVVMEDYLLPEFNIVINKAYDDFNYSFSAIVDENGEIHFRKSVKFIFPEFVEPSNRAMHGIINGYFKAYLKSTPGKTLGMPHPSIIIINVEGYK</sequence>
<dbReference type="PROSITE" id="PS51257">
    <property type="entry name" value="PROKAR_LIPOPROTEIN"/>
    <property type="match status" value="1"/>
</dbReference>
<evidence type="ECO:0000313" key="2">
    <source>
        <dbReference type="Proteomes" id="UP000613193"/>
    </source>
</evidence>